<dbReference type="AlphaFoldDB" id="A0A6C0B548"/>
<dbReference type="InterPro" id="IPR006035">
    <property type="entry name" value="Ureohydrolase"/>
</dbReference>
<dbReference type="PANTHER" id="PTHR43782:SF3">
    <property type="entry name" value="ARGINASE"/>
    <property type="match status" value="1"/>
</dbReference>
<keyword evidence="2" id="KW-0378">Hydrolase</keyword>
<dbReference type="GO" id="GO:0005829">
    <property type="term" value="C:cytosol"/>
    <property type="evidence" value="ECO:0007669"/>
    <property type="project" value="TreeGrafter"/>
</dbReference>
<accession>A0A6C0B548</accession>
<sequence>MTAFTKFIGACCKFGQKKDGVQLGPKILLSQMNPNDIIFVDHFEQEGYNKLYNVHGNYLNGGWKPITVGGDHSISLSTIASSAKKYGDDLTVVWVDAHADIHTQHSSLSKNLHGMPLGSLLNYDNSNNETFINSKQLIYIGLRDVETHEKKIIEDLGIENYTMSDLKTTSLDEILTNIYKRSEVIHLSFDVDVMDPLYISCTGTPVKGGISYNDSKKIINKLSSKIISADVVEFNPLLGDDVQVKRESTEIIKLLQLFY</sequence>
<evidence type="ECO:0008006" key="5">
    <source>
        <dbReference type="Google" id="ProtNLM"/>
    </source>
</evidence>
<name>A0A6C0B548_9ZZZZ</name>
<proteinExistence type="predicted"/>
<dbReference type="Gene3D" id="3.40.800.10">
    <property type="entry name" value="Ureohydrolase domain"/>
    <property type="match status" value="1"/>
</dbReference>
<dbReference type="PRINTS" id="PR00116">
    <property type="entry name" value="ARGINASE"/>
</dbReference>
<dbReference type="GO" id="GO:0005634">
    <property type="term" value="C:nucleus"/>
    <property type="evidence" value="ECO:0007669"/>
    <property type="project" value="TreeGrafter"/>
</dbReference>
<evidence type="ECO:0000256" key="2">
    <source>
        <dbReference type="ARBA" id="ARBA00022801"/>
    </source>
</evidence>
<dbReference type="SUPFAM" id="SSF52768">
    <property type="entry name" value="Arginase/deacetylase"/>
    <property type="match status" value="1"/>
</dbReference>
<keyword evidence="1" id="KW-0479">Metal-binding</keyword>
<dbReference type="PROSITE" id="PS51409">
    <property type="entry name" value="ARGINASE_2"/>
    <property type="match status" value="1"/>
</dbReference>
<organism evidence="4">
    <name type="scientific">viral metagenome</name>
    <dbReference type="NCBI Taxonomy" id="1070528"/>
    <lineage>
        <taxon>unclassified sequences</taxon>
        <taxon>metagenomes</taxon>
        <taxon>organismal metagenomes</taxon>
    </lineage>
</organism>
<keyword evidence="3" id="KW-0464">Manganese</keyword>
<dbReference type="Pfam" id="PF00491">
    <property type="entry name" value="Arginase"/>
    <property type="match status" value="1"/>
</dbReference>
<evidence type="ECO:0000256" key="3">
    <source>
        <dbReference type="ARBA" id="ARBA00023211"/>
    </source>
</evidence>
<evidence type="ECO:0000256" key="1">
    <source>
        <dbReference type="ARBA" id="ARBA00022723"/>
    </source>
</evidence>
<dbReference type="GO" id="GO:0004053">
    <property type="term" value="F:arginase activity"/>
    <property type="evidence" value="ECO:0007669"/>
    <property type="project" value="TreeGrafter"/>
</dbReference>
<reference evidence="4" key="1">
    <citation type="journal article" date="2020" name="Nature">
        <title>Giant virus diversity and host interactions through global metagenomics.</title>
        <authorList>
            <person name="Schulz F."/>
            <person name="Roux S."/>
            <person name="Paez-Espino D."/>
            <person name="Jungbluth S."/>
            <person name="Walsh D.A."/>
            <person name="Denef V.J."/>
            <person name="McMahon K.D."/>
            <person name="Konstantinidis K.T."/>
            <person name="Eloe-Fadrosh E.A."/>
            <person name="Kyrpides N.C."/>
            <person name="Woyke T."/>
        </authorList>
    </citation>
    <scope>NUCLEOTIDE SEQUENCE</scope>
    <source>
        <strain evidence="4">GVMAG-M-3300009422-16</strain>
    </source>
</reference>
<dbReference type="GO" id="GO:0030145">
    <property type="term" value="F:manganese ion binding"/>
    <property type="evidence" value="ECO:0007669"/>
    <property type="project" value="TreeGrafter"/>
</dbReference>
<dbReference type="PANTHER" id="PTHR43782">
    <property type="entry name" value="ARGINASE"/>
    <property type="match status" value="1"/>
</dbReference>
<dbReference type="InterPro" id="IPR023696">
    <property type="entry name" value="Ureohydrolase_dom_sf"/>
</dbReference>
<evidence type="ECO:0000313" key="4">
    <source>
        <dbReference type="EMBL" id="QHS86593.1"/>
    </source>
</evidence>
<protein>
    <recommendedName>
        <fullName evidence="5">Arginase</fullName>
    </recommendedName>
</protein>
<dbReference type="EMBL" id="MN739058">
    <property type="protein sequence ID" value="QHS86593.1"/>
    <property type="molecule type" value="Genomic_DNA"/>
</dbReference>